<dbReference type="SUPFAM" id="SSF81321">
    <property type="entry name" value="Family A G protein-coupled receptor-like"/>
    <property type="match status" value="1"/>
</dbReference>
<evidence type="ECO:0000256" key="9">
    <source>
        <dbReference type="ARBA" id="ARBA00023180"/>
    </source>
</evidence>
<protein>
    <submittedName>
        <fullName evidence="14">Excitatory peptide receptor 1</fullName>
    </submittedName>
</protein>
<evidence type="ECO:0000256" key="5">
    <source>
        <dbReference type="ARBA" id="ARBA00023040"/>
    </source>
</evidence>
<dbReference type="InterPro" id="IPR017452">
    <property type="entry name" value="GPCR_Rhodpsn_7TM"/>
</dbReference>
<keyword evidence="3 11" id="KW-0812">Transmembrane</keyword>
<evidence type="ECO:0000256" key="1">
    <source>
        <dbReference type="ARBA" id="ARBA00004651"/>
    </source>
</evidence>
<feature type="domain" description="G-protein coupled receptors family 1 profile" evidence="13">
    <location>
        <begin position="62"/>
        <end position="327"/>
    </location>
</feature>
<dbReference type="GO" id="GO:0005886">
    <property type="term" value="C:plasma membrane"/>
    <property type="evidence" value="ECO:0007669"/>
    <property type="project" value="UniProtKB-SubCell"/>
</dbReference>
<dbReference type="Gene3D" id="1.20.1070.10">
    <property type="entry name" value="Rhodopsin 7-helix transmembrane proteins"/>
    <property type="match status" value="1"/>
</dbReference>
<organism evidence="14">
    <name type="scientific">Platynereis dumerilii</name>
    <name type="common">Dumeril's clam worm</name>
    <dbReference type="NCBI Taxonomy" id="6359"/>
    <lineage>
        <taxon>Eukaryota</taxon>
        <taxon>Metazoa</taxon>
        <taxon>Spiralia</taxon>
        <taxon>Lophotrochozoa</taxon>
        <taxon>Annelida</taxon>
        <taxon>Polychaeta</taxon>
        <taxon>Errantia</taxon>
        <taxon>Phyllodocida</taxon>
        <taxon>Nereididae</taxon>
        <taxon>Platynereis</taxon>
    </lineage>
</organism>
<name>A0A0K0PUT9_PLADU</name>
<dbReference type="AlphaFoldDB" id="A0A0K0PUT9"/>
<comment type="similarity">
    <text evidence="11">Belongs to the G-protein coupled receptor 1 family.</text>
</comment>
<keyword evidence="4 12" id="KW-1133">Transmembrane helix</keyword>
<dbReference type="PANTHER" id="PTHR45695:SF26">
    <property type="entry name" value="NEUROPEPTIDE CCHAMIDE-1 RECEPTOR"/>
    <property type="match status" value="1"/>
</dbReference>
<evidence type="ECO:0000313" key="14">
    <source>
        <dbReference type="EMBL" id="AKQ63032.1"/>
    </source>
</evidence>
<sequence length="382" mass="43357">MATLSSDTSPTASSAATNSGCNLTGSCGNDAAVQTIGMIHNTPEAFVVPIVFALIFIVGVVGNGLLIFIVLHNKNMRNVPNVFIVSLALGDLLLILISVPFTATIYTFTEWPYGEVMCKIIEFLQALSLGVSVFTLTMLSYDRYIAIVDPMKRHRTSSMAVTIGCAIAVWIVSTVLAVLELFGAHIRVRIYNGVELQICEVYPLSWGTWYEKFHVLFRFLVYFAIPVVIIGVFYVLMARILITSSRKMPGASEGRIAQQIKQMEARKKVARVVLSFVIVFCLCWFPRHVYLLWYYFDPADYNMFWHIFKIFGFCMMFINSCVNPLTLYFLSKQFRKYYNRYLLCCCPGSRSRQSEYSTMYNFNSTDRRSSTNMTVMATQTKC</sequence>
<dbReference type="PRINTS" id="PR00358">
    <property type="entry name" value="BOMBESINR"/>
</dbReference>
<keyword evidence="7" id="KW-1015">Disulfide bond</keyword>
<keyword evidence="10 11" id="KW-0807">Transducer</keyword>
<dbReference type="GO" id="GO:0008188">
    <property type="term" value="F:neuropeptide receptor activity"/>
    <property type="evidence" value="ECO:0007669"/>
    <property type="project" value="TreeGrafter"/>
</dbReference>
<evidence type="ECO:0000256" key="7">
    <source>
        <dbReference type="ARBA" id="ARBA00023157"/>
    </source>
</evidence>
<evidence type="ECO:0000256" key="4">
    <source>
        <dbReference type="ARBA" id="ARBA00022989"/>
    </source>
</evidence>
<feature type="transmembrane region" description="Helical" evidence="12">
    <location>
        <begin position="160"/>
        <end position="179"/>
    </location>
</feature>
<keyword evidence="5 11" id="KW-0297">G-protein coupled receptor</keyword>
<accession>A0A0K0PUT9</accession>
<keyword evidence="2" id="KW-1003">Cell membrane</keyword>
<evidence type="ECO:0000256" key="6">
    <source>
        <dbReference type="ARBA" id="ARBA00023136"/>
    </source>
</evidence>
<reference evidence="14" key="1">
    <citation type="journal article" date="2015" name="Cell Rep.">
        <title>Large-Scale Combinatorial Deorphanization of Platynereis Neuropeptide GPCRs.</title>
        <authorList>
            <person name="Bauknecht P.M."/>
            <person name="Jekely G."/>
        </authorList>
    </citation>
    <scope>NUCLEOTIDE SEQUENCE</scope>
</reference>
<feature type="transmembrane region" description="Helical" evidence="12">
    <location>
        <begin position="46"/>
        <end position="71"/>
    </location>
</feature>
<keyword evidence="9" id="KW-0325">Glycoprotein</keyword>
<dbReference type="PANTHER" id="PTHR45695">
    <property type="entry name" value="LEUCOKININ RECEPTOR-RELATED"/>
    <property type="match status" value="1"/>
</dbReference>
<dbReference type="EMBL" id="KP293978">
    <property type="protein sequence ID" value="AKQ63032.1"/>
    <property type="molecule type" value="mRNA"/>
</dbReference>
<dbReference type="PROSITE" id="PS00237">
    <property type="entry name" value="G_PROTEIN_RECEP_F1_1"/>
    <property type="match status" value="1"/>
</dbReference>
<dbReference type="InterPro" id="IPR001556">
    <property type="entry name" value="Bombsn_rcpt-like"/>
</dbReference>
<keyword evidence="8 11" id="KW-0675">Receptor</keyword>
<dbReference type="PROSITE" id="PS50262">
    <property type="entry name" value="G_PROTEIN_RECEP_F1_2"/>
    <property type="match status" value="1"/>
</dbReference>
<evidence type="ECO:0000256" key="11">
    <source>
        <dbReference type="RuleBase" id="RU000688"/>
    </source>
</evidence>
<feature type="transmembrane region" description="Helical" evidence="12">
    <location>
        <begin position="307"/>
        <end position="330"/>
    </location>
</feature>
<feature type="transmembrane region" description="Helical" evidence="12">
    <location>
        <begin position="83"/>
        <end position="108"/>
    </location>
</feature>
<dbReference type="SMART" id="SM01381">
    <property type="entry name" value="7TM_GPCR_Srsx"/>
    <property type="match status" value="1"/>
</dbReference>
<keyword evidence="6 12" id="KW-0472">Membrane</keyword>
<comment type="subcellular location">
    <subcellularLocation>
        <location evidence="1">Cell membrane</location>
        <topology evidence="1">Multi-pass membrane protein</topology>
    </subcellularLocation>
</comment>
<feature type="transmembrane region" description="Helical" evidence="12">
    <location>
        <begin position="120"/>
        <end position="139"/>
    </location>
</feature>
<evidence type="ECO:0000256" key="10">
    <source>
        <dbReference type="ARBA" id="ARBA00023224"/>
    </source>
</evidence>
<evidence type="ECO:0000256" key="3">
    <source>
        <dbReference type="ARBA" id="ARBA00022692"/>
    </source>
</evidence>
<evidence type="ECO:0000259" key="13">
    <source>
        <dbReference type="PROSITE" id="PS50262"/>
    </source>
</evidence>
<evidence type="ECO:0000256" key="12">
    <source>
        <dbReference type="SAM" id="Phobius"/>
    </source>
</evidence>
<evidence type="ECO:0000256" key="8">
    <source>
        <dbReference type="ARBA" id="ARBA00023170"/>
    </source>
</evidence>
<dbReference type="Pfam" id="PF00001">
    <property type="entry name" value="7tm_1"/>
    <property type="match status" value="1"/>
</dbReference>
<proteinExistence type="evidence at transcript level"/>
<evidence type="ECO:0000256" key="2">
    <source>
        <dbReference type="ARBA" id="ARBA00022475"/>
    </source>
</evidence>
<dbReference type="PRINTS" id="PR00237">
    <property type="entry name" value="GPCRRHODOPSN"/>
</dbReference>
<feature type="transmembrane region" description="Helical" evidence="12">
    <location>
        <begin position="219"/>
        <end position="242"/>
    </location>
</feature>
<dbReference type="CDD" id="cd15927">
    <property type="entry name" value="7tmA_Bombesin_R-like"/>
    <property type="match status" value="1"/>
</dbReference>
<dbReference type="InterPro" id="IPR000276">
    <property type="entry name" value="GPCR_Rhodpsn"/>
</dbReference>
<feature type="transmembrane region" description="Helical" evidence="12">
    <location>
        <begin position="269"/>
        <end position="287"/>
    </location>
</feature>